<dbReference type="AlphaFoldDB" id="A0A2P6TLZ7"/>
<name>A0A2P6TLZ7_CHLSO</name>
<dbReference type="Proteomes" id="UP000239899">
    <property type="component" value="Unassembled WGS sequence"/>
</dbReference>
<protein>
    <submittedName>
        <fullName evidence="2">FIST N domain</fullName>
    </submittedName>
</protein>
<dbReference type="EMBL" id="LHPG02000011">
    <property type="protein sequence ID" value="PRW45354.1"/>
    <property type="molecule type" value="Genomic_DNA"/>
</dbReference>
<proteinExistence type="predicted"/>
<keyword evidence="3" id="KW-1185">Reference proteome</keyword>
<dbReference type="PANTHER" id="PTHR14939">
    <property type="entry name" value="F-BOX ONLY PROTEIN 22"/>
    <property type="match status" value="1"/>
</dbReference>
<sequence>MASMEASDLLSLTDELLLAILHRCGAPAVARCATLCKRLQTLQGQLAGLPAFAAAATIEGAEEQSVEDAVTGAVSAALHQMPAAVDFCLCFVATPGRSAADREALRQVVAWCQARLPAGTVVVGCTGRGLFGVQGGLPVELDPQPQRGERAKRAATVLLGRLPGCAVRAFAAPNCPQGWQSEAACRAWLGLAGLDAAEAVALDPISCLLLAHSSAGGDVYDCLDGLQVALPHMLVTGGIASGVGELFCSEPLRQPEEPSGSAEAATGKQAAQRRPKYCGLLLCRRPGAAASSAAAGGMAAQGMRGAPPLLVKLNVIREFGTLQHPNNHGDPDEMELLGLTGAYLPDGSDAMPVLRRLASRQEQLGMWAAPSSAELGSFDEAAAAGRPAVMLQLYGAVEDGEALATASDETSLRAVMAAADSGVLCVQPLKLSAEGAIEALRQGVEALVGAHPGAHPLLPTANAGLVLVSCTAKGRQMHGSIGAEAEVVQQASSGLPMCGLYADGEIGPEVCNARCGLRWAGAAQATADGGAAGRATGNGPAAAGSKLQGFTTIVTSYSS</sequence>
<dbReference type="GO" id="GO:0032436">
    <property type="term" value="P:positive regulation of proteasomal ubiquitin-dependent protein catabolic process"/>
    <property type="evidence" value="ECO:0007669"/>
    <property type="project" value="TreeGrafter"/>
</dbReference>
<evidence type="ECO:0000313" key="3">
    <source>
        <dbReference type="Proteomes" id="UP000239899"/>
    </source>
</evidence>
<evidence type="ECO:0000259" key="1">
    <source>
        <dbReference type="Pfam" id="PF08495"/>
    </source>
</evidence>
<evidence type="ECO:0000313" key="2">
    <source>
        <dbReference type="EMBL" id="PRW45354.1"/>
    </source>
</evidence>
<accession>A0A2P6TLZ7</accession>
<dbReference type="GO" id="GO:0000209">
    <property type="term" value="P:protein polyubiquitination"/>
    <property type="evidence" value="ECO:0007669"/>
    <property type="project" value="TreeGrafter"/>
</dbReference>
<dbReference type="Pfam" id="PF08495">
    <property type="entry name" value="FIST"/>
    <property type="match status" value="1"/>
</dbReference>
<dbReference type="PANTHER" id="PTHR14939:SF5">
    <property type="entry name" value="F-BOX ONLY PROTEIN 22"/>
    <property type="match status" value="1"/>
</dbReference>
<feature type="domain" description="FIST" evidence="1">
    <location>
        <begin position="87"/>
        <end position="242"/>
    </location>
</feature>
<comment type="caution">
    <text evidence="2">The sequence shown here is derived from an EMBL/GenBank/DDBJ whole genome shotgun (WGS) entry which is preliminary data.</text>
</comment>
<reference evidence="2 3" key="1">
    <citation type="journal article" date="2018" name="Plant J.">
        <title>Genome sequences of Chlorella sorokiniana UTEX 1602 and Micractinium conductrix SAG 241.80: implications to maltose excretion by a green alga.</title>
        <authorList>
            <person name="Arriola M.B."/>
            <person name="Velmurugan N."/>
            <person name="Zhang Y."/>
            <person name="Plunkett M.H."/>
            <person name="Hondzo H."/>
            <person name="Barney B.M."/>
        </authorList>
    </citation>
    <scope>NUCLEOTIDE SEQUENCE [LARGE SCALE GENOMIC DNA]</scope>
    <source>
        <strain evidence="3">UTEX 1602</strain>
    </source>
</reference>
<dbReference type="OrthoDB" id="510986at2759"/>
<gene>
    <name evidence="2" type="ORF">C2E21_5713</name>
</gene>
<dbReference type="InterPro" id="IPR013702">
    <property type="entry name" value="FIST_domain_N"/>
</dbReference>
<organism evidence="2 3">
    <name type="scientific">Chlorella sorokiniana</name>
    <name type="common">Freshwater green alga</name>
    <dbReference type="NCBI Taxonomy" id="3076"/>
    <lineage>
        <taxon>Eukaryota</taxon>
        <taxon>Viridiplantae</taxon>
        <taxon>Chlorophyta</taxon>
        <taxon>core chlorophytes</taxon>
        <taxon>Trebouxiophyceae</taxon>
        <taxon>Chlorellales</taxon>
        <taxon>Chlorellaceae</taxon>
        <taxon>Chlorella clade</taxon>
        <taxon>Chlorella</taxon>
    </lineage>
</organism>